<gene>
    <name evidence="3" type="ORF">AOCH_002620</name>
</gene>
<keyword evidence="4" id="KW-1185">Reference proteome</keyword>
<evidence type="ECO:0000313" key="4">
    <source>
        <dbReference type="Proteomes" id="UP000034947"/>
    </source>
</evidence>
<feature type="region of interest" description="Disordered" evidence="1">
    <location>
        <begin position="248"/>
        <end position="284"/>
    </location>
</feature>
<dbReference type="InterPro" id="IPR028020">
    <property type="entry name" value="ASX_DEUBAD_dom"/>
</dbReference>
<feature type="region of interest" description="Disordered" evidence="1">
    <location>
        <begin position="346"/>
        <end position="377"/>
    </location>
</feature>
<evidence type="ECO:0000313" key="3">
    <source>
        <dbReference type="EMBL" id="KKK21589.1"/>
    </source>
</evidence>
<feature type="compositionally biased region" description="Low complexity" evidence="1">
    <location>
        <begin position="24"/>
        <end position="33"/>
    </location>
</feature>
<name>A0A0F8UPP9_9EURO</name>
<feature type="compositionally biased region" description="Basic and acidic residues" evidence="1">
    <location>
        <begin position="56"/>
        <end position="65"/>
    </location>
</feature>
<comment type="caution">
    <text evidence="3">The sequence shown here is derived from an EMBL/GenBank/DDBJ whole genome shotgun (WGS) entry which is preliminary data.</text>
</comment>
<dbReference type="EMBL" id="JYKN01001159">
    <property type="protein sequence ID" value="KKK21589.1"/>
    <property type="molecule type" value="Genomic_DNA"/>
</dbReference>
<reference evidence="3 4" key="1">
    <citation type="submission" date="2015-02" db="EMBL/GenBank/DDBJ databases">
        <title>Draft Genome Sequences of Two Closely-Related Aflatoxigenic Aspergillus Species Obtained from the Cote d'Ivoire.</title>
        <authorList>
            <person name="Moore G.G."/>
            <person name="Beltz S.B."/>
            <person name="Mack B.M."/>
        </authorList>
    </citation>
    <scope>NUCLEOTIDE SEQUENCE [LARGE SCALE GENOMIC DNA]</scope>
    <source>
        <strain evidence="3 4">SRRC1432</strain>
    </source>
</reference>
<dbReference type="OrthoDB" id="2289918at2759"/>
<evidence type="ECO:0000259" key="2">
    <source>
        <dbReference type="Pfam" id="PF13919"/>
    </source>
</evidence>
<dbReference type="Pfam" id="PF13919">
    <property type="entry name" value="ASXH"/>
    <property type="match status" value="1"/>
</dbReference>
<dbReference type="Proteomes" id="UP000034947">
    <property type="component" value="Unassembled WGS sequence"/>
</dbReference>
<feature type="region of interest" description="Disordered" evidence="1">
    <location>
        <begin position="1"/>
        <end position="67"/>
    </location>
</feature>
<protein>
    <recommendedName>
        <fullName evidence="2">ASX DEUBAD domain-containing protein</fullName>
    </recommendedName>
</protein>
<dbReference type="VEuPathDB" id="FungiDB:P175DRAFT_0484317"/>
<organism evidence="3 4">
    <name type="scientific">Aspergillus ochraceoroseus</name>
    <dbReference type="NCBI Taxonomy" id="138278"/>
    <lineage>
        <taxon>Eukaryota</taxon>
        <taxon>Fungi</taxon>
        <taxon>Dikarya</taxon>
        <taxon>Ascomycota</taxon>
        <taxon>Pezizomycotina</taxon>
        <taxon>Eurotiomycetes</taxon>
        <taxon>Eurotiomycetidae</taxon>
        <taxon>Eurotiales</taxon>
        <taxon>Aspergillaceae</taxon>
        <taxon>Aspergillus</taxon>
        <taxon>Aspergillus subgen. Nidulantes</taxon>
    </lineage>
</organism>
<accession>A0A0F8UPP9</accession>
<dbReference type="AlphaFoldDB" id="A0A0F8UPP9"/>
<evidence type="ECO:0000256" key="1">
    <source>
        <dbReference type="SAM" id="MobiDB-lite"/>
    </source>
</evidence>
<proteinExistence type="predicted"/>
<feature type="domain" description="ASX DEUBAD" evidence="2">
    <location>
        <begin position="54"/>
        <end position="169"/>
    </location>
</feature>
<sequence length="449" mass="49978">MARKRKAVDAGSTRKQPPRSCRMSSSADAADPSDVGRPRVAMASTESKPKRNPRRTVKDRWEEQKLMSSDTSQLIDLDIVRLLALPEAWGCLEEDEKKEILNLLPSDVHPNPHLPSDGPNAKIPPLPESFLQWALRSGVLREAEEAIQQRAEGQFDNFKDREFEEFWGQKQKMDRSLAAGQSSRVKLSKLIEHEVIRKGDVWKYSKGFTNKGCKSILVEKEARIVDINDFRLTFAVPPGQRVFLATKPKSDTQIPATTGDLAIDSTPSPSFSPKDPPETDLGPTLDAECFTEAGSSNKRDADVEIEVPPIKRRRGRPRKVQPAQNGKTVCSVVIENKSTLLGPINDGESLMKLEDSDTGFDNKSPGASELSQNGPSQSLLTVKDDTETEEVIISNVQGPTALSAKILEVDGRVKNPPNGNAWKEIRSYRDNQDMGTLWEIRQAWYVKNK</sequence>